<name>A0A167BDY3_CORFA</name>
<protein>
    <submittedName>
        <fullName evidence="2">Exo-beta-1,3-glucanase</fullName>
    </submittedName>
</protein>
<feature type="region of interest" description="Disordered" evidence="1">
    <location>
        <begin position="125"/>
        <end position="145"/>
    </location>
</feature>
<dbReference type="PROSITE" id="PS00137">
    <property type="entry name" value="SUBTILASE_HIS"/>
    <property type="match status" value="1"/>
</dbReference>
<feature type="region of interest" description="Disordered" evidence="1">
    <location>
        <begin position="1"/>
        <end position="24"/>
    </location>
</feature>
<dbReference type="InterPro" id="IPR036852">
    <property type="entry name" value="Peptidase_S8/S53_dom_sf"/>
</dbReference>
<keyword evidence="3" id="KW-1185">Reference proteome</keyword>
<organism evidence="2 3">
    <name type="scientific">Cordyceps fumosorosea (strain ARSEF 2679)</name>
    <name type="common">Isaria fumosorosea</name>
    <dbReference type="NCBI Taxonomy" id="1081104"/>
    <lineage>
        <taxon>Eukaryota</taxon>
        <taxon>Fungi</taxon>
        <taxon>Dikarya</taxon>
        <taxon>Ascomycota</taxon>
        <taxon>Pezizomycotina</taxon>
        <taxon>Sordariomycetes</taxon>
        <taxon>Hypocreomycetidae</taxon>
        <taxon>Hypocreales</taxon>
        <taxon>Cordycipitaceae</taxon>
        <taxon>Cordyceps</taxon>
    </lineage>
</organism>
<evidence type="ECO:0000256" key="1">
    <source>
        <dbReference type="SAM" id="MobiDB-lite"/>
    </source>
</evidence>
<dbReference type="InterPro" id="IPR022398">
    <property type="entry name" value="Peptidase_S8_His-AS"/>
</dbReference>
<sequence length="614" mass="65969">MTPTATPAVAPRETSDVLAPTGSLASGIGSRKPHELGWHDDCLCISDSYDVIIYVDERQADKFSMNEIKNRLKYDTSNFGQEYHAFHHRDPFDLIGYVFLPSPSPSPGQVSVPAAYMEAKQVTDVTRARRPTSLPKRQSSGGAMGKILQSATVNETLEQLDLGMKGPALNEQAWWRSHILSYPGEKLSYYGAENELGEVGHPYYHGQHLGQDQVIYLIDTKPDLTDKELVSMDAEALPDLPFRISPGIPSSHGTSVAGLMVGAKTGIVPRAKIVYPPDNQHLTSMHLFLPRLLQVVNHLEANKELQGHCVINMPWGFPKSDQSTTMREWGRVLGKLLVYLERRLKCVLVTLAGNFRAKWPDAKTQDYYPNLLQHEKKGLNMLISGATGRQGYLSLRSQGAASPTCLSNYGKLYTGYYCQPTHKSVPPGHDDPAHTRPAPMWTTTGTTRSTQALDGGLTSLPPLTNTYTPVTDCAGKVKPTTISNRSGGRMACVTSSYCSSYPAPTPTATATDMLCQINRDAKTIPAQTASTAGAAAATASAETGSPPKRKSASATNTARASPVAERSFCSVTGDAAAARTSHVPASGTALAPAAGTRGPPAAPAAARARPFLSP</sequence>
<reference evidence="2 3" key="1">
    <citation type="journal article" date="2016" name="Genome Biol. Evol.">
        <title>Divergent and convergent evolution of fungal pathogenicity.</title>
        <authorList>
            <person name="Shang Y."/>
            <person name="Xiao G."/>
            <person name="Zheng P."/>
            <person name="Cen K."/>
            <person name="Zhan S."/>
            <person name="Wang C."/>
        </authorList>
    </citation>
    <scope>NUCLEOTIDE SEQUENCE [LARGE SCALE GENOMIC DNA]</scope>
    <source>
        <strain evidence="2 3">ARSEF 2679</strain>
    </source>
</reference>
<dbReference type="RefSeq" id="XP_018699378.1">
    <property type="nucleotide sequence ID" value="XM_018853438.1"/>
</dbReference>
<dbReference type="GO" id="GO:0004252">
    <property type="term" value="F:serine-type endopeptidase activity"/>
    <property type="evidence" value="ECO:0007669"/>
    <property type="project" value="InterPro"/>
</dbReference>
<feature type="compositionally biased region" description="Low complexity" evidence="1">
    <location>
        <begin position="535"/>
        <end position="545"/>
    </location>
</feature>
<dbReference type="OrthoDB" id="5351804at2759"/>
<dbReference type="GO" id="GO:0006508">
    <property type="term" value="P:proteolysis"/>
    <property type="evidence" value="ECO:0007669"/>
    <property type="project" value="InterPro"/>
</dbReference>
<dbReference type="SUPFAM" id="SSF52743">
    <property type="entry name" value="Subtilisin-like"/>
    <property type="match status" value="1"/>
</dbReference>
<dbReference type="GeneID" id="30026129"/>
<gene>
    <name evidence="2" type="ORF">ISF_09837</name>
</gene>
<dbReference type="Proteomes" id="UP000076744">
    <property type="component" value="Unassembled WGS sequence"/>
</dbReference>
<proteinExistence type="predicted"/>
<accession>A0A167BDY3</accession>
<comment type="caution">
    <text evidence="2">The sequence shown here is derived from an EMBL/GenBank/DDBJ whole genome shotgun (WGS) entry which is preliminary data.</text>
</comment>
<dbReference type="CDD" id="cd00306">
    <property type="entry name" value="Peptidases_S8_S53"/>
    <property type="match status" value="1"/>
</dbReference>
<feature type="region of interest" description="Disordered" evidence="1">
    <location>
        <begin position="535"/>
        <end position="614"/>
    </location>
</feature>
<dbReference type="AlphaFoldDB" id="A0A167BDY3"/>
<evidence type="ECO:0000313" key="2">
    <source>
        <dbReference type="EMBL" id="OAA39935.1"/>
    </source>
</evidence>
<dbReference type="EMBL" id="AZHB01000080">
    <property type="protein sequence ID" value="OAA39935.1"/>
    <property type="molecule type" value="Genomic_DNA"/>
</dbReference>
<evidence type="ECO:0000313" key="3">
    <source>
        <dbReference type="Proteomes" id="UP000076744"/>
    </source>
</evidence>
<feature type="compositionally biased region" description="Low complexity" evidence="1">
    <location>
        <begin position="587"/>
        <end position="614"/>
    </location>
</feature>
<dbReference type="Gene3D" id="3.40.50.200">
    <property type="entry name" value="Peptidase S8/S53 domain"/>
    <property type="match status" value="1"/>
</dbReference>